<dbReference type="PROSITE" id="PS01360">
    <property type="entry name" value="ZF_MYND_1"/>
    <property type="match status" value="1"/>
</dbReference>
<evidence type="ECO:0000313" key="7">
    <source>
        <dbReference type="RefSeq" id="XP_005180504.2"/>
    </source>
</evidence>
<dbReference type="STRING" id="7370.A0A1I8MQT3"/>
<dbReference type="SUPFAM" id="SSF144232">
    <property type="entry name" value="HIT/MYND zinc finger-like"/>
    <property type="match status" value="1"/>
</dbReference>
<evidence type="ECO:0000256" key="1">
    <source>
        <dbReference type="ARBA" id="ARBA00022723"/>
    </source>
</evidence>
<feature type="compositionally biased region" description="Low complexity" evidence="4">
    <location>
        <begin position="137"/>
        <end position="147"/>
    </location>
</feature>
<feature type="compositionally biased region" description="Basic and acidic residues" evidence="4">
    <location>
        <begin position="152"/>
        <end position="180"/>
    </location>
</feature>
<evidence type="ECO:0000256" key="2">
    <source>
        <dbReference type="ARBA" id="ARBA00022771"/>
    </source>
</evidence>
<feature type="non-terminal residue" evidence="7">
    <location>
        <position position="678"/>
    </location>
</feature>
<dbReference type="eggNOG" id="ENOG502S5VW">
    <property type="taxonomic scope" value="Eukaryota"/>
</dbReference>
<feature type="compositionally biased region" description="Acidic residues" evidence="4">
    <location>
        <begin position="55"/>
        <end position="75"/>
    </location>
</feature>
<name>A0A9J7I0V1_MUSDO</name>
<evidence type="ECO:0000256" key="3">
    <source>
        <dbReference type="ARBA" id="ARBA00022833"/>
    </source>
</evidence>
<feature type="region of interest" description="Disordered" evidence="4">
    <location>
        <begin position="1"/>
        <end position="181"/>
    </location>
</feature>
<keyword evidence="6" id="KW-1185">Reference proteome</keyword>
<gene>
    <name evidence="7" type="primary">LOC101890878</name>
</gene>
<accession>A0A9J7I0V1</accession>
<dbReference type="VEuPathDB" id="VectorBase:MDOMA2_008359"/>
<sequence length="678" mass="78784">MKPNKKKPRIRNRPRNKANRLLALQGDQQPQEEESLPLEENIEPTQNLNSKEENVSDDEDDEDMPGLEDESEPTEDASHELDAVTTIHRKMHEKILKTHEKVSPSDQPPKEKETQRDNQKSKVKEKTPETKPDKSGSKNAASNNNNKPVPETGEKNPKVNQKPKEKSKEKENLSENKTEKSAFIQNLQKKMEAMMSDGDENLPNTLMENLKKLLDQKPMTDIESSDDDEEYVEYIYKPRKYFLVGLCNLCKCDLCKIEQLIECSKCHMTYYCNIDHMQNDVEHRQLCSALQQVAAADVSGGHIFAKCSDMTPDQFRSYRIIVIRKVSEILQRPLTATEQEVLLFPRLCINAKCRKFEGLTDCPNCGMVAYCTEPLHLVADHDKWCRFYQLFKELVMQQEKFGRLDPSLPSKILKDTPLVCNTTREIFKKLNIDLPENSCEFAALTQISTAPLTAWYALKLTQQLNKHEELTIHLIGAEIEFEVDILHKWELFFLHITPMVRTLNVVFVGPELNPNNISFEQLQKTKCCKVCQKNQRTVKYFFEANIYHDYCRSKRFLTPNLVCFFNAGLYRSTGFNMEDTWPETISAAAKLHVPIVVTAYTEYESPLDLERFLEESNRDMKLLEKPSENLFSSFKPERNFISDDEAPFMFKKLLQLCFTIKKIEYLFQIYIFILCMHY</sequence>
<dbReference type="InterPro" id="IPR032717">
    <property type="entry name" value="Mss51_Znf"/>
</dbReference>
<evidence type="ECO:0000256" key="4">
    <source>
        <dbReference type="SAM" id="MobiDB-lite"/>
    </source>
</evidence>
<dbReference type="RefSeq" id="XP_005180504.2">
    <property type="nucleotide sequence ID" value="XM_005180447.4"/>
</dbReference>
<dbReference type="OrthoDB" id="5282002at2759"/>
<dbReference type="InterPro" id="IPR002893">
    <property type="entry name" value="Znf_MYND"/>
</dbReference>
<feature type="compositionally biased region" description="Basic residues" evidence="4">
    <location>
        <begin position="1"/>
        <end position="18"/>
    </location>
</feature>
<dbReference type="PANTHER" id="PTHR28069:SF2">
    <property type="entry name" value="GH20023P"/>
    <property type="match status" value="1"/>
</dbReference>
<dbReference type="VEuPathDB" id="VectorBase:MDOA007501"/>
<proteinExistence type="predicted"/>
<evidence type="ECO:0000313" key="6">
    <source>
        <dbReference type="Proteomes" id="UP001652621"/>
    </source>
</evidence>
<dbReference type="Proteomes" id="UP001652621">
    <property type="component" value="Unplaced"/>
</dbReference>
<dbReference type="GeneID" id="101890878"/>
<dbReference type="Pfam" id="PF20179">
    <property type="entry name" value="MSS51_C"/>
    <property type="match status" value="1"/>
</dbReference>
<protein>
    <submittedName>
        <fullName evidence="7">Uncharacterized protein LOC101890878</fullName>
    </submittedName>
</protein>
<organism evidence="6 7">
    <name type="scientific">Musca domestica</name>
    <name type="common">House fly</name>
    <dbReference type="NCBI Taxonomy" id="7370"/>
    <lineage>
        <taxon>Eukaryota</taxon>
        <taxon>Metazoa</taxon>
        <taxon>Ecdysozoa</taxon>
        <taxon>Arthropoda</taxon>
        <taxon>Hexapoda</taxon>
        <taxon>Insecta</taxon>
        <taxon>Pterygota</taxon>
        <taxon>Neoptera</taxon>
        <taxon>Endopterygota</taxon>
        <taxon>Diptera</taxon>
        <taxon>Brachycera</taxon>
        <taxon>Muscomorpha</taxon>
        <taxon>Muscoidea</taxon>
        <taxon>Muscidae</taxon>
        <taxon>Musca</taxon>
    </lineage>
</organism>
<dbReference type="Pfam" id="PF13824">
    <property type="entry name" value="zf-Mss51"/>
    <property type="match status" value="1"/>
</dbReference>
<evidence type="ECO:0000259" key="5">
    <source>
        <dbReference type="PROSITE" id="PS01360"/>
    </source>
</evidence>
<dbReference type="InterPro" id="IPR046824">
    <property type="entry name" value="Mss51-like_C"/>
</dbReference>
<feature type="domain" description="MYND-type" evidence="5">
    <location>
        <begin position="247"/>
        <end position="287"/>
    </location>
</feature>
<keyword evidence="1" id="KW-0479">Metal-binding</keyword>
<keyword evidence="2" id="KW-0863">Zinc-finger</keyword>
<feature type="compositionally biased region" description="Basic and acidic residues" evidence="4">
    <location>
        <begin position="93"/>
        <end position="136"/>
    </location>
</feature>
<reference evidence="7" key="1">
    <citation type="submission" date="2025-08" db="UniProtKB">
        <authorList>
            <consortium name="RefSeq"/>
        </authorList>
    </citation>
    <scope>IDENTIFICATION</scope>
    <source>
        <strain evidence="7">Aabys</strain>
        <tissue evidence="7">Whole body</tissue>
    </source>
</reference>
<dbReference type="PANTHER" id="PTHR28069">
    <property type="entry name" value="GH20023P"/>
    <property type="match status" value="1"/>
</dbReference>
<keyword evidence="3" id="KW-0862">Zinc</keyword>
<feature type="compositionally biased region" description="Acidic residues" evidence="4">
    <location>
        <begin position="30"/>
        <end position="42"/>
    </location>
</feature>